<evidence type="ECO:0000313" key="1">
    <source>
        <dbReference type="EMBL" id="GFY67153.1"/>
    </source>
</evidence>
<dbReference type="Proteomes" id="UP000886998">
    <property type="component" value="Unassembled WGS sequence"/>
</dbReference>
<evidence type="ECO:0000313" key="2">
    <source>
        <dbReference type="Proteomes" id="UP000886998"/>
    </source>
</evidence>
<organism evidence="1 2">
    <name type="scientific">Trichonephila inaurata madagascariensis</name>
    <dbReference type="NCBI Taxonomy" id="2747483"/>
    <lineage>
        <taxon>Eukaryota</taxon>
        <taxon>Metazoa</taxon>
        <taxon>Ecdysozoa</taxon>
        <taxon>Arthropoda</taxon>
        <taxon>Chelicerata</taxon>
        <taxon>Arachnida</taxon>
        <taxon>Araneae</taxon>
        <taxon>Araneomorphae</taxon>
        <taxon>Entelegynae</taxon>
        <taxon>Araneoidea</taxon>
        <taxon>Nephilidae</taxon>
        <taxon>Trichonephila</taxon>
        <taxon>Trichonephila inaurata</taxon>
    </lineage>
</organism>
<sequence>MSCQWAEGVTPLALVSEATPWAPMEGGEFAEVGIKKHDFYKYWKGWVFLKRTKKEIIFCVSSSFPMEDFCRVGFTLFKDARGTVSFLDYNDLLSLGETK</sequence>
<keyword evidence="2" id="KW-1185">Reference proteome</keyword>
<comment type="caution">
    <text evidence="1">The sequence shown here is derived from an EMBL/GenBank/DDBJ whole genome shotgun (WGS) entry which is preliminary data.</text>
</comment>
<protein>
    <submittedName>
        <fullName evidence="1">Uncharacterized protein</fullName>
    </submittedName>
</protein>
<dbReference type="AlphaFoldDB" id="A0A8X6YAQ2"/>
<gene>
    <name evidence="1" type="ORF">TNIN_416071</name>
</gene>
<reference evidence="1" key="1">
    <citation type="submission" date="2020-08" db="EMBL/GenBank/DDBJ databases">
        <title>Multicomponent nature underlies the extraordinary mechanical properties of spider dragline silk.</title>
        <authorList>
            <person name="Kono N."/>
            <person name="Nakamura H."/>
            <person name="Mori M."/>
            <person name="Yoshida Y."/>
            <person name="Ohtoshi R."/>
            <person name="Malay A.D."/>
            <person name="Moran D.A.P."/>
            <person name="Tomita M."/>
            <person name="Numata K."/>
            <person name="Arakawa K."/>
        </authorList>
    </citation>
    <scope>NUCLEOTIDE SEQUENCE</scope>
</reference>
<proteinExistence type="predicted"/>
<dbReference type="EMBL" id="BMAV01016430">
    <property type="protein sequence ID" value="GFY67153.1"/>
    <property type="molecule type" value="Genomic_DNA"/>
</dbReference>
<name>A0A8X6YAQ2_9ARAC</name>
<accession>A0A8X6YAQ2</accession>